<dbReference type="InterPro" id="IPR038005">
    <property type="entry name" value="RX-like_CC"/>
</dbReference>
<dbReference type="Pfam" id="PF12061">
    <property type="entry name" value="NB-LRR"/>
    <property type="match status" value="1"/>
</dbReference>
<evidence type="ECO:0000259" key="13">
    <source>
        <dbReference type="Pfam" id="PF00931"/>
    </source>
</evidence>
<dbReference type="Gene3D" id="3.80.10.10">
    <property type="entry name" value="Ribonuclease Inhibitor"/>
    <property type="match status" value="1"/>
</dbReference>
<keyword evidence="7" id="KW-0381">Hypersensitive response</keyword>
<dbReference type="InterPro" id="IPR002182">
    <property type="entry name" value="NB-ARC"/>
</dbReference>
<keyword evidence="9" id="KW-0547">Nucleotide-binding</keyword>
<dbReference type="GO" id="GO:0016020">
    <property type="term" value="C:membrane"/>
    <property type="evidence" value="ECO:0007669"/>
    <property type="project" value="UniProtKB-SubCell"/>
</dbReference>
<evidence type="ECO:0000256" key="9">
    <source>
        <dbReference type="ARBA" id="ARBA00022741"/>
    </source>
</evidence>
<evidence type="ECO:0000259" key="14">
    <source>
        <dbReference type="Pfam" id="PF12061"/>
    </source>
</evidence>
<dbReference type="CDD" id="cd14798">
    <property type="entry name" value="RX-CC_like"/>
    <property type="match status" value="1"/>
</dbReference>
<feature type="domain" description="Disease resistance R13L4/SHOC-2-like LRR" evidence="16">
    <location>
        <begin position="933"/>
        <end position="1198"/>
    </location>
</feature>
<dbReference type="AlphaFoldDB" id="A0ABD2XT24"/>
<dbReference type="Pfam" id="PF23598">
    <property type="entry name" value="LRR_14"/>
    <property type="match status" value="1"/>
</dbReference>
<dbReference type="GO" id="GO:0005737">
    <property type="term" value="C:cytoplasm"/>
    <property type="evidence" value="ECO:0007669"/>
    <property type="project" value="UniProtKB-SubCell"/>
</dbReference>
<evidence type="ECO:0000256" key="4">
    <source>
        <dbReference type="ARBA" id="ARBA00008894"/>
    </source>
</evidence>
<dbReference type="InterPro" id="IPR032675">
    <property type="entry name" value="LRR_dom_sf"/>
</dbReference>
<dbReference type="PANTHER" id="PTHR23155">
    <property type="entry name" value="DISEASE RESISTANCE PROTEIN RP"/>
    <property type="match status" value="1"/>
</dbReference>
<evidence type="ECO:0008006" key="19">
    <source>
        <dbReference type="Google" id="ProtNLM"/>
    </source>
</evidence>
<dbReference type="InterPro" id="IPR055414">
    <property type="entry name" value="LRR_R13L4/SHOC2-like"/>
</dbReference>
<proteinExistence type="inferred from homology"/>
<dbReference type="SUPFAM" id="SSF52540">
    <property type="entry name" value="P-loop containing nucleoside triphosphate hydrolases"/>
    <property type="match status" value="1"/>
</dbReference>
<keyword evidence="10" id="KW-0611">Plant defense</keyword>
<sequence>MASSTCFHSALVDLQFLENISPYYYMVYYELLSDGIRKLRTFHLYARKWGNNDDVTLGALLVRIEDAVSKIAQEFHPICLILEDENEASTEILKQADGHDHLDDFSSFTEEINQWYINFADCSGLSCSPDRDELVEFMDSLLDKPMYNNFYLFSYDAESEVLVELHEALEEKLRFLKNFIWFTKLQDIDCRHLGHLFTHIKSVAINAAHIYYTYQFINYDYNRMEMQFKISGLLKRVKPTDPQDDEIYIQVLNASILSRQSHTVMLEMDKHILDEFVDSLLSNLWEIITSGSFPMFLMKDRLQILYEELRFLRTHLKEQADNFDKKLGNLIGVVVCDAGLVIFSLFLDAIEDGLAKEMDRVLFDLLESIKLIRAKVALKSPQGSTIFNFPKVDELGFIDFLLENLTELKSCEAGSVALAKHQIHTIQEELVFLRPFLGKIKELHTEQEDLEGIWNRVVELAYTTEFFIDSLVIGDILDSSPTSLDSIIEEIKIIKLDALKIMTREGLDIKEKKVTKRSYHLPFEKSMPTIKDDIVGLDDEATSIMDRLKRGAQQLQIVAIVGMPGIGKTTLAKRIYNDASIMSHFHIRAWCCISQVYDKKNLLLEILTYIFGKLSDKHFKMSEENLALELYRSLKRNRYLIVLDDVWDIDAWNSLEASFPNDGNGSRIIVTSRHLDVAPKDKLDQEPHLLRQLTDDESWKLLKAKLFPGDDWPPTLCEVGVQIVERCKGLPLTIVILAGILATMEQDGWKEVLEHLSSSTVSGTQQCKNMLDLSYRHLPDKLKPCLLYFGAFPEDQELTTKKLTWLWIAEGFVCQTQSKSLEDKAKDYLMHLVSRSLVMVAKQSSTGGVKTCRIHDLLHEFCVEKAKEERFFQLLKGYDELSGFNEPHNLRRLCIYSRQDHFKESRLFCPRVRCLLFFDRGYGAQRFNLSFFIRIFKLVRVLDFSQIFLGFTFPSEIGLLVHLRYLAVRGRIYSIPSSIANLWNLETFIVESFEDVVLPDTIWNLKKLRHLEIKNGSLACLASFSFLKDNLDGSAELCNMDTFSIALLSWQNQEKIMRKFPNIRKLKAKILEDGASAGESNKILVLDYLSQLESLQISPFKKYGTQCEIDFCFSLNIRKLTLSGFCLPWCKISAIGNLPNLEVLKLIDNAFMGDIWNMEEPGQFTKVSFLKLASLGIVKWIASESEDHFPRLVKLVLESCTCLEEVPSCFGDISTLQIIEVSDCSDSATSSVMQIQEEQVSMGNELKVLVSSSNRSSN</sequence>
<evidence type="ECO:0000259" key="16">
    <source>
        <dbReference type="Pfam" id="PF23598"/>
    </source>
</evidence>
<dbReference type="InterPro" id="IPR058922">
    <property type="entry name" value="WHD_DRP"/>
</dbReference>
<dbReference type="PRINTS" id="PR00364">
    <property type="entry name" value="DISEASERSIST"/>
</dbReference>
<dbReference type="Gene3D" id="1.10.8.430">
    <property type="entry name" value="Helical domain of apoptotic protease-activating factors"/>
    <property type="match status" value="1"/>
</dbReference>
<evidence type="ECO:0000313" key="17">
    <source>
        <dbReference type="EMBL" id="KAL3497903.1"/>
    </source>
</evidence>
<dbReference type="FunFam" id="3.40.50.300:FF:001091">
    <property type="entry name" value="Probable disease resistance protein At1g61300"/>
    <property type="match status" value="1"/>
</dbReference>
<dbReference type="InterPro" id="IPR044974">
    <property type="entry name" value="Disease_R_plants"/>
</dbReference>
<comment type="subcellular location">
    <subcellularLocation>
        <location evidence="3">Cytoplasm</location>
    </subcellularLocation>
    <subcellularLocation>
        <location evidence="2">Membrane</location>
        <topology evidence="2">Peripheral membrane protein</topology>
    </subcellularLocation>
</comment>
<evidence type="ECO:0000256" key="5">
    <source>
        <dbReference type="ARBA" id="ARBA00022490"/>
    </source>
</evidence>
<evidence type="ECO:0000256" key="12">
    <source>
        <dbReference type="ARBA" id="ARBA00023054"/>
    </source>
</evidence>
<evidence type="ECO:0000256" key="10">
    <source>
        <dbReference type="ARBA" id="ARBA00022821"/>
    </source>
</evidence>
<comment type="similarity">
    <text evidence="4">Belongs to the disease resistance NB-LRR family.</text>
</comment>
<comment type="function">
    <text evidence="1">Confers resistance to late blight (Phytophthora infestans) races carrying the avirulence gene Avr1. Resistance proteins guard the plant against pathogens that contain an appropriate avirulence protein via an indirect interaction with this avirulence protein. That triggers a defense system including the hypersensitive response, which restricts the pathogen growth.</text>
</comment>
<dbReference type="Proteomes" id="UP001630127">
    <property type="component" value="Unassembled WGS sequence"/>
</dbReference>
<dbReference type="InterPro" id="IPR036388">
    <property type="entry name" value="WH-like_DNA-bd_sf"/>
</dbReference>
<dbReference type="InterPro" id="IPR027417">
    <property type="entry name" value="P-loop_NTPase"/>
</dbReference>
<evidence type="ECO:0000256" key="6">
    <source>
        <dbReference type="ARBA" id="ARBA00022614"/>
    </source>
</evidence>
<protein>
    <recommendedName>
        <fullName evidence="19">Late blight resistance protein homolog R1A-3</fullName>
    </recommendedName>
</protein>
<comment type="caution">
    <text evidence="17">The sequence shown here is derived from an EMBL/GenBank/DDBJ whole genome shotgun (WGS) entry which is preliminary data.</text>
</comment>
<evidence type="ECO:0000256" key="2">
    <source>
        <dbReference type="ARBA" id="ARBA00004170"/>
    </source>
</evidence>
<dbReference type="InterPro" id="IPR042197">
    <property type="entry name" value="Apaf_helical"/>
</dbReference>
<feature type="domain" description="Disease resistance protein winged helix" evidence="15">
    <location>
        <begin position="792"/>
        <end position="861"/>
    </location>
</feature>
<dbReference type="GO" id="GO:0005524">
    <property type="term" value="F:ATP binding"/>
    <property type="evidence" value="ECO:0007669"/>
    <property type="project" value="UniProtKB-KW"/>
</dbReference>
<evidence type="ECO:0000256" key="11">
    <source>
        <dbReference type="ARBA" id="ARBA00022840"/>
    </source>
</evidence>
<keyword evidence="12" id="KW-0175">Coiled coil</keyword>
<evidence type="ECO:0000256" key="1">
    <source>
        <dbReference type="ARBA" id="ARBA00002074"/>
    </source>
</evidence>
<evidence type="ECO:0000256" key="7">
    <source>
        <dbReference type="ARBA" id="ARBA00022667"/>
    </source>
</evidence>
<organism evidence="17 18">
    <name type="scientific">Cinchona calisaya</name>
    <dbReference type="NCBI Taxonomy" id="153742"/>
    <lineage>
        <taxon>Eukaryota</taxon>
        <taxon>Viridiplantae</taxon>
        <taxon>Streptophyta</taxon>
        <taxon>Embryophyta</taxon>
        <taxon>Tracheophyta</taxon>
        <taxon>Spermatophyta</taxon>
        <taxon>Magnoliopsida</taxon>
        <taxon>eudicotyledons</taxon>
        <taxon>Gunneridae</taxon>
        <taxon>Pentapetalae</taxon>
        <taxon>asterids</taxon>
        <taxon>lamiids</taxon>
        <taxon>Gentianales</taxon>
        <taxon>Rubiaceae</taxon>
        <taxon>Cinchonoideae</taxon>
        <taxon>Cinchoneae</taxon>
        <taxon>Cinchona</taxon>
    </lineage>
</organism>
<keyword evidence="8" id="KW-0677">Repeat</keyword>
<dbReference type="Gene3D" id="1.10.10.10">
    <property type="entry name" value="Winged helix-like DNA-binding domain superfamily/Winged helix DNA-binding domain"/>
    <property type="match status" value="1"/>
</dbReference>
<dbReference type="EMBL" id="JBJUIK010000017">
    <property type="protein sequence ID" value="KAL3497903.1"/>
    <property type="molecule type" value="Genomic_DNA"/>
</dbReference>
<dbReference type="GO" id="GO:0009626">
    <property type="term" value="P:plant-type hypersensitive response"/>
    <property type="evidence" value="ECO:0007669"/>
    <property type="project" value="UniProtKB-KW"/>
</dbReference>
<feature type="domain" description="NB-ARC" evidence="13">
    <location>
        <begin position="541"/>
        <end position="709"/>
    </location>
</feature>
<evidence type="ECO:0000256" key="8">
    <source>
        <dbReference type="ARBA" id="ARBA00022737"/>
    </source>
</evidence>
<keyword evidence="11" id="KW-0067">ATP-binding</keyword>
<dbReference type="InterPro" id="IPR021929">
    <property type="entry name" value="R1A-like_N"/>
</dbReference>
<keyword evidence="6" id="KW-0433">Leucine-rich repeat</keyword>
<feature type="domain" description="Late blight resistance protein R1A-like N-terminal" evidence="14">
    <location>
        <begin position="111"/>
        <end position="376"/>
    </location>
</feature>
<dbReference type="FunFam" id="1.10.10.10:FF:000322">
    <property type="entry name" value="Probable disease resistance protein At1g63360"/>
    <property type="match status" value="1"/>
</dbReference>
<evidence type="ECO:0000259" key="15">
    <source>
        <dbReference type="Pfam" id="PF23559"/>
    </source>
</evidence>
<keyword evidence="5" id="KW-0963">Cytoplasm</keyword>
<dbReference type="Pfam" id="PF23559">
    <property type="entry name" value="WHD_DRP"/>
    <property type="match status" value="1"/>
</dbReference>
<evidence type="ECO:0000313" key="18">
    <source>
        <dbReference type="Proteomes" id="UP001630127"/>
    </source>
</evidence>
<dbReference type="SUPFAM" id="SSF52058">
    <property type="entry name" value="L domain-like"/>
    <property type="match status" value="1"/>
</dbReference>
<evidence type="ECO:0000256" key="3">
    <source>
        <dbReference type="ARBA" id="ARBA00004496"/>
    </source>
</evidence>
<reference evidence="17 18" key="1">
    <citation type="submission" date="2024-11" db="EMBL/GenBank/DDBJ databases">
        <title>A near-complete genome assembly of Cinchona calisaya.</title>
        <authorList>
            <person name="Lian D.C."/>
            <person name="Zhao X.W."/>
            <person name="Wei L."/>
        </authorList>
    </citation>
    <scope>NUCLEOTIDE SEQUENCE [LARGE SCALE GENOMIC DNA]</scope>
    <source>
        <tissue evidence="17">Nenye</tissue>
    </source>
</reference>
<dbReference type="GO" id="GO:0051607">
    <property type="term" value="P:defense response to virus"/>
    <property type="evidence" value="ECO:0007669"/>
    <property type="project" value="UniProtKB-ARBA"/>
</dbReference>
<dbReference type="Pfam" id="PF00931">
    <property type="entry name" value="NB-ARC"/>
    <property type="match status" value="1"/>
</dbReference>
<dbReference type="PANTHER" id="PTHR23155:SF1152">
    <property type="entry name" value="AAA+ ATPASE DOMAIN-CONTAINING PROTEIN"/>
    <property type="match status" value="1"/>
</dbReference>
<accession>A0ABD2XT24</accession>
<name>A0ABD2XT24_9GENT</name>
<dbReference type="Gene3D" id="3.40.50.300">
    <property type="entry name" value="P-loop containing nucleotide triphosphate hydrolases"/>
    <property type="match status" value="1"/>
</dbReference>
<gene>
    <name evidence="17" type="ORF">ACH5RR_040635</name>
</gene>
<keyword evidence="18" id="KW-1185">Reference proteome</keyword>